<evidence type="ECO:0000313" key="4">
    <source>
        <dbReference type="EMBL" id="KAA0874481.1"/>
    </source>
</evidence>
<dbReference type="GO" id="GO:0052913">
    <property type="term" value="F:16S rRNA (guanine(966)-N(2))-methyltransferase activity"/>
    <property type="evidence" value="ECO:0007669"/>
    <property type="project" value="UniProtKB-EC"/>
</dbReference>
<dbReference type="NCBIfam" id="TIGR00095">
    <property type="entry name" value="16S rRNA (guanine(966)-N(2))-methyltransferase RsmD"/>
    <property type="match status" value="1"/>
</dbReference>
<sequence>MSRHNRAARPRPQAAAAETSSLRIIGGLWRSQKLPFPEIEGLRPTPDRVRETLFNWLQTLTPGAQCLDLFCGSGALGFEALSRGAASATFVDASPEVIAQIRRNLQRLKAQNGEAHCRSALDWLEEKMADQEATYDLVFLDPPFHKDLIRPIATLLESRGLLSNAAMIYIETERDWTPQGLPDNWSLYREKQAGQVAYRLYQREDLGLEMTDLSPLPSL</sequence>
<comment type="catalytic activity">
    <reaction evidence="3">
        <text>guanosine(966) in 16S rRNA + S-adenosyl-L-methionine = N(2)-methylguanosine(966) in 16S rRNA + S-adenosyl-L-homocysteine + H(+)</text>
        <dbReference type="Rhea" id="RHEA:23548"/>
        <dbReference type="Rhea" id="RHEA-COMP:10211"/>
        <dbReference type="Rhea" id="RHEA-COMP:10212"/>
        <dbReference type="ChEBI" id="CHEBI:15378"/>
        <dbReference type="ChEBI" id="CHEBI:57856"/>
        <dbReference type="ChEBI" id="CHEBI:59789"/>
        <dbReference type="ChEBI" id="CHEBI:74269"/>
        <dbReference type="ChEBI" id="CHEBI:74481"/>
        <dbReference type="EC" id="2.1.1.171"/>
    </reaction>
</comment>
<accession>A0A5A9W4K2</accession>
<dbReference type="EMBL" id="SMRS01000006">
    <property type="protein sequence ID" value="KAA0874481.1"/>
    <property type="molecule type" value="Genomic_DNA"/>
</dbReference>
<dbReference type="Gene3D" id="3.40.50.150">
    <property type="entry name" value="Vaccinia Virus protein VP39"/>
    <property type="match status" value="1"/>
</dbReference>
<evidence type="ECO:0000313" key="5">
    <source>
        <dbReference type="Proteomes" id="UP000325302"/>
    </source>
</evidence>
<dbReference type="PANTHER" id="PTHR43542:SF1">
    <property type="entry name" value="METHYLTRANSFERASE"/>
    <property type="match status" value="1"/>
</dbReference>
<dbReference type="EC" id="2.1.1.171" evidence="3"/>
<proteinExistence type="inferred from homology"/>
<keyword evidence="2 3" id="KW-0808">Transferase</keyword>
<comment type="function">
    <text evidence="3">Specifically methylates the guanine in position 966 of 16S rRNA in the assembled 30S particle.</text>
</comment>
<dbReference type="PIRSF" id="PIRSF004553">
    <property type="entry name" value="CHP00095"/>
    <property type="match status" value="1"/>
</dbReference>
<keyword evidence="3" id="KW-0698">rRNA processing</keyword>
<gene>
    <name evidence="4" type="primary">rsmD</name>
    <name evidence="4" type="ORF">E1H14_09440</name>
</gene>
<keyword evidence="3" id="KW-0949">S-adenosyl-L-methionine</keyword>
<comment type="similarity">
    <text evidence="3">Belongs to the methyltransferase superfamily. RsmD family.</text>
</comment>
<protein>
    <recommendedName>
        <fullName evidence="3">Ribosomal RNA small subunit methyltransferase D</fullName>
        <ecNumber evidence="3">2.1.1.171</ecNumber>
    </recommendedName>
</protein>
<dbReference type="Pfam" id="PF03602">
    <property type="entry name" value="Cons_hypoth95"/>
    <property type="match status" value="1"/>
</dbReference>
<keyword evidence="5" id="KW-1185">Reference proteome</keyword>
<dbReference type="RefSeq" id="WP_149391213.1">
    <property type="nucleotide sequence ID" value="NZ_SMRS01000006.1"/>
</dbReference>
<dbReference type="OrthoDB" id="9803017at2"/>
<dbReference type="CDD" id="cd02440">
    <property type="entry name" value="AdoMet_MTases"/>
    <property type="match status" value="1"/>
</dbReference>
<name>A0A5A9W4K2_9GAMM</name>
<evidence type="ECO:0000256" key="3">
    <source>
        <dbReference type="PIRNR" id="PIRNR004553"/>
    </source>
</evidence>
<dbReference type="Proteomes" id="UP000325302">
    <property type="component" value="Unassembled WGS sequence"/>
</dbReference>
<keyword evidence="1 3" id="KW-0489">Methyltransferase</keyword>
<dbReference type="SUPFAM" id="SSF53335">
    <property type="entry name" value="S-adenosyl-L-methionine-dependent methyltransferases"/>
    <property type="match status" value="1"/>
</dbReference>
<reference evidence="4 5" key="1">
    <citation type="submission" date="2019-03" db="EMBL/GenBank/DDBJ databases">
        <title>Nitrincola sp. nov. isolated from an Indian soda lake.</title>
        <authorList>
            <person name="Joshi A."/>
            <person name="Thite S.V."/>
            <person name="Joseph N."/>
            <person name="Dhotre D."/>
            <person name="Moorthy M."/>
            <person name="Shouche Y.S."/>
        </authorList>
    </citation>
    <scope>NUCLEOTIDE SEQUENCE [LARGE SCALE GENOMIC DNA]</scope>
    <source>
        <strain evidence="4 5">MEB193</strain>
    </source>
</reference>
<dbReference type="PANTHER" id="PTHR43542">
    <property type="entry name" value="METHYLTRANSFERASE"/>
    <property type="match status" value="1"/>
</dbReference>
<evidence type="ECO:0000256" key="1">
    <source>
        <dbReference type="ARBA" id="ARBA00022603"/>
    </source>
</evidence>
<dbReference type="InterPro" id="IPR029063">
    <property type="entry name" value="SAM-dependent_MTases_sf"/>
</dbReference>
<dbReference type="InterPro" id="IPR004398">
    <property type="entry name" value="RNA_MeTrfase_RsmD"/>
</dbReference>
<organism evidence="4 5">
    <name type="scientific">Nitrincola tapanii</name>
    <dbReference type="NCBI Taxonomy" id="1708751"/>
    <lineage>
        <taxon>Bacteria</taxon>
        <taxon>Pseudomonadati</taxon>
        <taxon>Pseudomonadota</taxon>
        <taxon>Gammaproteobacteria</taxon>
        <taxon>Oceanospirillales</taxon>
        <taxon>Oceanospirillaceae</taxon>
        <taxon>Nitrincola</taxon>
    </lineage>
</organism>
<comment type="caution">
    <text evidence="4">The sequence shown here is derived from an EMBL/GenBank/DDBJ whole genome shotgun (WGS) entry which is preliminary data.</text>
</comment>
<dbReference type="AlphaFoldDB" id="A0A5A9W4K2"/>
<evidence type="ECO:0000256" key="2">
    <source>
        <dbReference type="ARBA" id="ARBA00022679"/>
    </source>
</evidence>